<dbReference type="FunFam" id="3.10.20.90:FF:000254">
    <property type="entry name" value="UV excision repair protein Rad23"/>
    <property type="match status" value="1"/>
</dbReference>
<dbReference type="GO" id="GO:0005829">
    <property type="term" value="C:cytosol"/>
    <property type="evidence" value="ECO:0007669"/>
    <property type="project" value="TreeGrafter"/>
</dbReference>
<dbReference type="GO" id="GO:0003684">
    <property type="term" value="F:damaged DNA binding"/>
    <property type="evidence" value="ECO:0007669"/>
    <property type="project" value="UniProtKB-UniRule"/>
</dbReference>
<comment type="caution">
    <text evidence="9">The sequence shown here is derived from an EMBL/GenBank/DDBJ whole genome shotgun (WGS) entry which is preliminary data.</text>
</comment>
<dbReference type="SMART" id="SM00727">
    <property type="entry name" value="STI1"/>
    <property type="match status" value="1"/>
</dbReference>
<dbReference type="GO" id="GO:0043130">
    <property type="term" value="F:ubiquitin binding"/>
    <property type="evidence" value="ECO:0007669"/>
    <property type="project" value="UniProtKB-UniRule"/>
</dbReference>
<reference evidence="9" key="1">
    <citation type="submission" date="2020-10" db="EMBL/GenBank/DDBJ databases">
        <authorList>
            <person name="Kikuchi T."/>
        </authorList>
    </citation>
    <scope>NUCLEOTIDE SEQUENCE</scope>
    <source>
        <strain evidence="9">NKZ352</strain>
    </source>
</reference>
<dbReference type="FunFam" id="1.10.8.10:FF:000002">
    <property type="entry name" value="UV excision repair protein RAD23 homolog"/>
    <property type="match status" value="1"/>
</dbReference>
<sequence length="340" mass="36361">MTISVSFKTLTQASFTLDLEETDTVADMKAKIFSTRGEDYETSLQKLIYNGKILEDGTKVSEVGFEPNKFVVVMLGRKPAVKKEEPLVAPVASSDSASAQTPSATSAASAVQTAPQVVQNIPSHPPPSVDSGFSVEQEGMIEAVSSMGYPRSQVIAALRAAYWNPDRAVEFLITGLPADVEGEHGGAAEEDEEENLSANAPENFAMLENLPQLNDLRALVQQNPEMLATILQQMAVMNPRLVQAIQGNQQAFIDLLNAPIQRRSGGQAAAGAGGAGGAPPGAQRVVIELTPEELEAVNRIKSMGFQVPERVIVEAYLACDKNEEAAVDFILSNMGDDMEE</sequence>
<feature type="domain" description="Ubiquitin-like" evidence="8">
    <location>
        <begin position="3"/>
        <end position="80"/>
    </location>
</feature>
<dbReference type="InterPro" id="IPR004806">
    <property type="entry name" value="Rad23"/>
</dbReference>
<dbReference type="SUPFAM" id="SSF54236">
    <property type="entry name" value="Ubiquitin-like"/>
    <property type="match status" value="1"/>
</dbReference>
<dbReference type="CDD" id="cd14280">
    <property type="entry name" value="UBA1_Rad23_like"/>
    <property type="match status" value="1"/>
</dbReference>
<name>A0A8S1HBK7_9PELO</name>
<dbReference type="PROSITE" id="PS50053">
    <property type="entry name" value="UBIQUITIN_2"/>
    <property type="match status" value="1"/>
</dbReference>
<dbReference type="SUPFAM" id="SSF101238">
    <property type="entry name" value="XPC-binding domain"/>
    <property type="match status" value="1"/>
</dbReference>
<dbReference type="InterPro" id="IPR009060">
    <property type="entry name" value="UBA-like_sf"/>
</dbReference>
<dbReference type="InterPro" id="IPR006636">
    <property type="entry name" value="STI1_HS-bd"/>
</dbReference>
<dbReference type="PANTHER" id="PTHR10621:SF0">
    <property type="entry name" value="UV EXCISION REPAIR PROTEIN RAD23"/>
    <property type="match status" value="1"/>
</dbReference>
<dbReference type="InterPro" id="IPR000626">
    <property type="entry name" value="Ubiquitin-like_dom"/>
</dbReference>
<feature type="domain" description="UBA" evidence="7">
    <location>
        <begin position="291"/>
        <end position="333"/>
    </location>
</feature>
<dbReference type="GO" id="GO:0031593">
    <property type="term" value="F:polyubiquitin modification-dependent protein binding"/>
    <property type="evidence" value="ECO:0007669"/>
    <property type="project" value="UniProtKB-UniRule"/>
</dbReference>
<dbReference type="Pfam" id="PF09280">
    <property type="entry name" value="XPC-binding"/>
    <property type="match status" value="1"/>
</dbReference>
<evidence type="ECO:0000313" key="9">
    <source>
        <dbReference type="EMBL" id="CAD6192585.1"/>
    </source>
</evidence>
<dbReference type="GO" id="GO:0005654">
    <property type="term" value="C:nucleoplasm"/>
    <property type="evidence" value="ECO:0007669"/>
    <property type="project" value="TreeGrafter"/>
</dbReference>
<evidence type="ECO:0000259" key="8">
    <source>
        <dbReference type="PROSITE" id="PS50053"/>
    </source>
</evidence>
<keyword evidence="2 5" id="KW-0227">DNA damage</keyword>
<evidence type="ECO:0000256" key="5">
    <source>
        <dbReference type="RuleBase" id="RU367049"/>
    </source>
</evidence>
<dbReference type="SUPFAM" id="SSF46934">
    <property type="entry name" value="UBA-like"/>
    <property type="match status" value="2"/>
</dbReference>
<keyword evidence="4 5" id="KW-0539">Nucleus</keyword>
<evidence type="ECO:0000259" key="7">
    <source>
        <dbReference type="PROSITE" id="PS50030"/>
    </source>
</evidence>
<keyword evidence="3 5" id="KW-0234">DNA repair</keyword>
<dbReference type="GO" id="GO:0006289">
    <property type="term" value="P:nucleotide-excision repair"/>
    <property type="evidence" value="ECO:0007669"/>
    <property type="project" value="UniProtKB-UniRule"/>
</dbReference>
<dbReference type="Gene3D" id="1.10.10.540">
    <property type="entry name" value="XPC-binding domain"/>
    <property type="match status" value="1"/>
</dbReference>
<dbReference type="Gene3D" id="3.10.20.90">
    <property type="entry name" value="Phosphatidylinositol 3-kinase Catalytic Subunit, Chain A, domain 1"/>
    <property type="match status" value="1"/>
</dbReference>
<organism evidence="9 10">
    <name type="scientific">Caenorhabditis auriculariae</name>
    <dbReference type="NCBI Taxonomy" id="2777116"/>
    <lineage>
        <taxon>Eukaryota</taxon>
        <taxon>Metazoa</taxon>
        <taxon>Ecdysozoa</taxon>
        <taxon>Nematoda</taxon>
        <taxon>Chromadorea</taxon>
        <taxon>Rhabditida</taxon>
        <taxon>Rhabditina</taxon>
        <taxon>Rhabditomorpha</taxon>
        <taxon>Rhabditoidea</taxon>
        <taxon>Rhabditidae</taxon>
        <taxon>Peloderinae</taxon>
        <taxon>Caenorhabditis</taxon>
    </lineage>
</organism>
<dbReference type="SMART" id="SM00165">
    <property type="entry name" value="UBA"/>
    <property type="match status" value="2"/>
</dbReference>
<dbReference type="PROSITE" id="PS50030">
    <property type="entry name" value="UBA"/>
    <property type="match status" value="2"/>
</dbReference>
<comment type="function">
    <text evidence="5">Multiubiquitin chain receptor involved in modulation of proteasomal degradation. Involved in nucleotide excision repair.</text>
</comment>
<dbReference type="PANTHER" id="PTHR10621">
    <property type="entry name" value="UV EXCISION REPAIR PROTEIN RAD23"/>
    <property type="match status" value="1"/>
</dbReference>
<keyword evidence="5" id="KW-0963">Cytoplasm</keyword>
<protein>
    <recommendedName>
        <fullName evidence="5">UV excision repair protein RAD23</fullName>
    </recommendedName>
</protein>
<dbReference type="Gene3D" id="1.10.8.10">
    <property type="entry name" value="DNA helicase RuvA subunit, C-terminal domain"/>
    <property type="match status" value="2"/>
</dbReference>
<proteinExistence type="inferred from homology"/>
<dbReference type="PRINTS" id="PR01839">
    <property type="entry name" value="RAD23PROTEIN"/>
</dbReference>
<evidence type="ECO:0000313" key="10">
    <source>
        <dbReference type="Proteomes" id="UP000835052"/>
    </source>
</evidence>
<gene>
    <name evidence="9" type="ORF">CAUJ_LOCUS8504</name>
</gene>
<dbReference type="Pfam" id="PF00240">
    <property type="entry name" value="ubiquitin"/>
    <property type="match status" value="1"/>
</dbReference>
<dbReference type="InterPro" id="IPR015940">
    <property type="entry name" value="UBA"/>
</dbReference>
<evidence type="ECO:0000256" key="4">
    <source>
        <dbReference type="ARBA" id="ARBA00023242"/>
    </source>
</evidence>
<evidence type="ECO:0000256" key="3">
    <source>
        <dbReference type="ARBA" id="ARBA00023204"/>
    </source>
</evidence>
<dbReference type="CDD" id="cd01805">
    <property type="entry name" value="Ubl_Rad23"/>
    <property type="match status" value="1"/>
</dbReference>
<dbReference type="InterPro" id="IPR036353">
    <property type="entry name" value="XPC-bd_sf"/>
</dbReference>
<comment type="similarity">
    <text evidence="5">Belongs to the RAD23 family.</text>
</comment>
<feature type="domain" description="UBA" evidence="7">
    <location>
        <begin position="134"/>
        <end position="175"/>
    </location>
</feature>
<dbReference type="FunFam" id="1.10.8.10:FF:000003">
    <property type="entry name" value="UV excision repair protein RAD23 homolog"/>
    <property type="match status" value="1"/>
</dbReference>
<evidence type="ECO:0000256" key="2">
    <source>
        <dbReference type="ARBA" id="ARBA00022763"/>
    </source>
</evidence>
<dbReference type="EMBL" id="CAJGYM010000028">
    <property type="protein sequence ID" value="CAD6192585.1"/>
    <property type="molecule type" value="Genomic_DNA"/>
</dbReference>
<dbReference type="SMART" id="SM00213">
    <property type="entry name" value="UBQ"/>
    <property type="match status" value="1"/>
</dbReference>
<dbReference type="GO" id="GO:0043161">
    <property type="term" value="P:proteasome-mediated ubiquitin-dependent protein catabolic process"/>
    <property type="evidence" value="ECO:0007669"/>
    <property type="project" value="UniProtKB-UniRule"/>
</dbReference>
<accession>A0A8S1HBK7</accession>
<evidence type="ECO:0000256" key="6">
    <source>
        <dbReference type="SAM" id="MobiDB-lite"/>
    </source>
</evidence>
<dbReference type="AlphaFoldDB" id="A0A8S1HBK7"/>
<keyword evidence="10" id="KW-1185">Reference proteome</keyword>
<dbReference type="GO" id="GO:0070628">
    <property type="term" value="F:proteasome binding"/>
    <property type="evidence" value="ECO:0007669"/>
    <property type="project" value="TreeGrafter"/>
</dbReference>
<dbReference type="Proteomes" id="UP000835052">
    <property type="component" value="Unassembled WGS sequence"/>
</dbReference>
<keyword evidence="1" id="KW-0677">Repeat</keyword>
<dbReference type="InterPro" id="IPR029071">
    <property type="entry name" value="Ubiquitin-like_domsf"/>
</dbReference>
<dbReference type="Pfam" id="PF00627">
    <property type="entry name" value="UBA"/>
    <property type="match status" value="2"/>
</dbReference>
<dbReference type="OrthoDB" id="419317at2759"/>
<evidence type="ECO:0000256" key="1">
    <source>
        <dbReference type="ARBA" id="ARBA00022737"/>
    </source>
</evidence>
<dbReference type="InterPro" id="IPR015360">
    <property type="entry name" value="XPC-bd"/>
</dbReference>
<comment type="subcellular location">
    <subcellularLocation>
        <location evidence="5">Nucleus</location>
    </subcellularLocation>
    <subcellularLocation>
        <location evidence="5">Cytoplasm</location>
    </subcellularLocation>
</comment>
<feature type="region of interest" description="Disordered" evidence="6">
    <location>
        <begin position="92"/>
        <end position="111"/>
    </location>
</feature>